<reference evidence="1 2" key="1">
    <citation type="journal article" date="2019" name="Int. J. Syst. Evol. Microbiol.">
        <title>Capsulimonas corticalis gen. nov., sp. nov., an aerobic capsulated bacterium, of a novel bacterial order, Capsulimonadales ord. nov., of the class Armatimonadia of the phylum Armatimonadetes.</title>
        <authorList>
            <person name="Li J."/>
            <person name="Kudo C."/>
            <person name="Tonouchi A."/>
        </authorList>
    </citation>
    <scope>NUCLEOTIDE SEQUENCE [LARGE SCALE GENOMIC DNA]</scope>
    <source>
        <strain evidence="1 2">AX-7</strain>
    </source>
</reference>
<dbReference type="Proteomes" id="UP000287394">
    <property type="component" value="Chromosome"/>
</dbReference>
<proteinExistence type="predicted"/>
<dbReference type="InterPro" id="IPR045690">
    <property type="entry name" value="DUF6055"/>
</dbReference>
<keyword evidence="2" id="KW-1185">Reference proteome</keyword>
<name>A0A402D5U8_9BACT</name>
<accession>A0A402D5U8</accession>
<evidence type="ECO:0000313" key="1">
    <source>
        <dbReference type="EMBL" id="BDI32524.1"/>
    </source>
</evidence>
<evidence type="ECO:0000313" key="2">
    <source>
        <dbReference type="Proteomes" id="UP000287394"/>
    </source>
</evidence>
<sequence>MVPKGNDFTDDRSEFSHQRKAESPNFALFWAKEYGSDPSLNSDPAKRFQVDAVLRECERFYDCYVHRLKFVESGHSVADKYKILVIVFGGDDGTAYGGADGSLGKLWAPAVRISRPPYGAVAHELGHTFQSFVHTDGAAGFSNTSHAIFEMTSQFMLWQVYPEWMTFENYHLVNYLKNTHLAFLHEANQYCSPYVLEYWSSRHGVDFVGKLWREARPGEDPVMAYQRLTGLSQSQFNDEMFDAARRFITWDLKRIEKVAHPYANQHRSALNPVEDGWYRIAESNCPQNYGYNGIRLKVPAAGTQVALNFKGVAGAPGFQAVHTERAGWRYGFLAVKQDGRRVYGPAFSDVSGVHQFTVPAQTAFLWLVVSGAPTEHWTHLTDKTAGEQWPYQIQLIGTSPDDTMIVH</sequence>
<dbReference type="EMBL" id="AP025739">
    <property type="protein sequence ID" value="BDI32524.1"/>
    <property type="molecule type" value="Genomic_DNA"/>
</dbReference>
<dbReference type="KEGG" id="ccot:CCAX7_45750"/>
<dbReference type="AlphaFoldDB" id="A0A402D5U8"/>
<dbReference type="Pfam" id="PF19527">
    <property type="entry name" value="DUF6055"/>
    <property type="match status" value="1"/>
</dbReference>
<gene>
    <name evidence="1" type="ORF">CCAX7_45750</name>
</gene>
<organism evidence="1 2">
    <name type="scientific">Capsulimonas corticalis</name>
    <dbReference type="NCBI Taxonomy" id="2219043"/>
    <lineage>
        <taxon>Bacteria</taxon>
        <taxon>Bacillati</taxon>
        <taxon>Armatimonadota</taxon>
        <taxon>Armatimonadia</taxon>
        <taxon>Capsulimonadales</taxon>
        <taxon>Capsulimonadaceae</taxon>
        <taxon>Capsulimonas</taxon>
    </lineage>
</organism>
<protein>
    <submittedName>
        <fullName evidence="1">Uncharacterized protein</fullName>
    </submittedName>
</protein>